<proteinExistence type="predicted"/>
<keyword evidence="1" id="KW-0472">Membrane</keyword>
<organism evidence="2">
    <name type="scientific">viral metagenome</name>
    <dbReference type="NCBI Taxonomy" id="1070528"/>
    <lineage>
        <taxon>unclassified sequences</taxon>
        <taxon>metagenomes</taxon>
        <taxon>organismal metagenomes</taxon>
    </lineage>
</organism>
<keyword evidence="1" id="KW-1133">Transmembrane helix</keyword>
<keyword evidence="1" id="KW-0812">Transmembrane</keyword>
<accession>A0A6C0F9G1</accession>
<protein>
    <submittedName>
        <fullName evidence="2">Uncharacterized protein</fullName>
    </submittedName>
</protein>
<name>A0A6C0F9G1_9ZZZZ</name>
<feature type="transmembrane region" description="Helical" evidence="1">
    <location>
        <begin position="35"/>
        <end position="61"/>
    </location>
</feature>
<evidence type="ECO:0000256" key="1">
    <source>
        <dbReference type="SAM" id="Phobius"/>
    </source>
</evidence>
<sequence length="78" mass="9568">MTLQTSWMHFFNENETRREFMELLQPIKESIYNEIYIYLWVICFYSIMLFILILANLFMLLHILHYGKYIHNISGSID</sequence>
<evidence type="ECO:0000313" key="2">
    <source>
        <dbReference type="EMBL" id="QHT37714.1"/>
    </source>
</evidence>
<reference evidence="2" key="1">
    <citation type="journal article" date="2020" name="Nature">
        <title>Giant virus diversity and host interactions through global metagenomics.</title>
        <authorList>
            <person name="Schulz F."/>
            <person name="Roux S."/>
            <person name="Paez-Espino D."/>
            <person name="Jungbluth S."/>
            <person name="Walsh D.A."/>
            <person name="Denef V.J."/>
            <person name="McMahon K.D."/>
            <person name="Konstantinidis K.T."/>
            <person name="Eloe-Fadrosh E.A."/>
            <person name="Kyrpides N.C."/>
            <person name="Woyke T."/>
        </authorList>
    </citation>
    <scope>NUCLEOTIDE SEQUENCE</scope>
    <source>
        <strain evidence="2">GVMAG-S-ERX556049-19</strain>
    </source>
</reference>
<dbReference type="EMBL" id="MN738820">
    <property type="protein sequence ID" value="QHT37714.1"/>
    <property type="molecule type" value="Genomic_DNA"/>
</dbReference>
<dbReference type="AlphaFoldDB" id="A0A6C0F9G1"/>